<evidence type="ECO:0000256" key="1">
    <source>
        <dbReference type="SAM" id="Phobius"/>
    </source>
</evidence>
<reference evidence="2 3" key="1">
    <citation type="submission" date="2024-06" db="EMBL/GenBank/DDBJ databases">
        <title>Sorghum-associated microbial communities from plants grown in Nebraska, USA.</title>
        <authorList>
            <person name="Schachtman D."/>
        </authorList>
    </citation>
    <scope>NUCLEOTIDE SEQUENCE [LARGE SCALE GENOMIC DNA]</scope>
    <source>
        <strain evidence="2 3">1288</strain>
    </source>
</reference>
<dbReference type="RefSeq" id="WP_354314471.1">
    <property type="nucleotide sequence ID" value="NZ_JBEPME010000006.1"/>
</dbReference>
<comment type="caution">
    <text evidence="2">The sequence shown here is derived from an EMBL/GenBank/DDBJ whole genome shotgun (WGS) entry which is preliminary data.</text>
</comment>
<protein>
    <submittedName>
        <fullName evidence="2">Uncharacterized protein</fullName>
    </submittedName>
</protein>
<evidence type="ECO:0000313" key="3">
    <source>
        <dbReference type="Proteomes" id="UP001549104"/>
    </source>
</evidence>
<dbReference type="Proteomes" id="UP001549104">
    <property type="component" value="Unassembled WGS sequence"/>
</dbReference>
<organism evidence="2 3">
    <name type="scientific">Sporosarcina psychrophila</name>
    <name type="common">Bacillus psychrophilus</name>
    <dbReference type="NCBI Taxonomy" id="1476"/>
    <lineage>
        <taxon>Bacteria</taxon>
        <taxon>Bacillati</taxon>
        <taxon>Bacillota</taxon>
        <taxon>Bacilli</taxon>
        <taxon>Bacillales</taxon>
        <taxon>Caryophanaceae</taxon>
        <taxon>Sporosarcina</taxon>
    </lineage>
</organism>
<accession>A0ABV2KCR0</accession>
<gene>
    <name evidence="2" type="ORF">ABIC55_003976</name>
</gene>
<dbReference type="InterPro" id="IPR058995">
    <property type="entry name" value="YolC/YozM-like"/>
</dbReference>
<name>A0ABV2KCR0_SPOPS</name>
<dbReference type="Pfam" id="PF26328">
    <property type="entry name" value="YolC_YozM"/>
    <property type="match status" value="1"/>
</dbReference>
<keyword evidence="1" id="KW-0472">Membrane</keyword>
<sequence length="95" mass="11127">MGVKRKFGALILTSVIVMSVVFWYTQQKPDSTEQVMNALWDTYDVQSYQIGDTDPVISIDVYDKNDIHEVEKYLKAKMSKDDLKHYEIVVFSRWS</sequence>
<keyword evidence="1" id="KW-0812">Transmembrane</keyword>
<keyword evidence="3" id="KW-1185">Reference proteome</keyword>
<evidence type="ECO:0000313" key="2">
    <source>
        <dbReference type="EMBL" id="MET3658858.1"/>
    </source>
</evidence>
<keyword evidence="1" id="KW-1133">Transmembrane helix</keyword>
<feature type="transmembrane region" description="Helical" evidence="1">
    <location>
        <begin position="7"/>
        <end position="25"/>
    </location>
</feature>
<dbReference type="EMBL" id="JBEPME010000006">
    <property type="protein sequence ID" value="MET3658858.1"/>
    <property type="molecule type" value="Genomic_DNA"/>
</dbReference>
<proteinExistence type="predicted"/>